<dbReference type="OrthoDB" id="9799383at2"/>
<evidence type="ECO:0000313" key="2">
    <source>
        <dbReference type="Proteomes" id="UP000480854"/>
    </source>
</evidence>
<reference evidence="1 2" key="1">
    <citation type="submission" date="2018-07" db="EMBL/GenBank/DDBJ databases">
        <title>Genome sequence of Azospirillum sp. ATCC 49961.</title>
        <authorList>
            <person name="Sant'Anna F.H."/>
            <person name="Baldani J.I."/>
            <person name="Zilli J.E."/>
            <person name="Reis V.M."/>
            <person name="Hartmann A."/>
            <person name="Cruz L."/>
            <person name="de Souza E.M."/>
            <person name="de Oliveira Pedrosa F."/>
            <person name="Passaglia L.M.P."/>
        </authorList>
    </citation>
    <scope>NUCLEOTIDE SEQUENCE [LARGE SCALE GENOMIC DNA]</scope>
    <source>
        <strain evidence="1 2">ATCC 49961</strain>
    </source>
</reference>
<dbReference type="Gene3D" id="6.10.140.1340">
    <property type="match status" value="1"/>
</dbReference>
<gene>
    <name evidence="1" type="ORF">DS843_16165</name>
</gene>
<dbReference type="RefSeq" id="WP_149469925.1">
    <property type="nucleotide sequence ID" value="NZ_QOKW01000012.1"/>
</dbReference>
<keyword evidence="2" id="KW-1185">Reference proteome</keyword>
<protein>
    <recommendedName>
        <fullName evidence="3">DUF2892 domain-containing protein</fullName>
    </recommendedName>
</protein>
<sequence>MLPATTSRVRDATSDAVNRRIAEQIERSVEHHAEHPEEIDGRLDELDHEWDIERTLEANAATLALTGTVLGAFLDRRFLVLPAVVTGFLLQHALQGWCPPVPLFRARGVRTAAEIDRERTALKGLRGDFRRLEAATPHAAPRERAQAALEAVGT</sequence>
<name>A0A9W7TYI5_9PROT</name>
<comment type="caution">
    <text evidence="1">The sequence shown here is derived from an EMBL/GenBank/DDBJ whole genome shotgun (WGS) entry which is preliminary data.</text>
</comment>
<accession>A0A9W7TYI5</accession>
<dbReference type="AlphaFoldDB" id="A0A9W7TYI5"/>
<proteinExistence type="predicted"/>
<evidence type="ECO:0008006" key="3">
    <source>
        <dbReference type="Google" id="ProtNLM"/>
    </source>
</evidence>
<dbReference type="Proteomes" id="UP000480854">
    <property type="component" value="Unassembled WGS sequence"/>
</dbReference>
<organism evidence="1 2">
    <name type="scientific">Roseomonas genomospecies 6</name>
    <dbReference type="NCBI Taxonomy" id="214106"/>
    <lineage>
        <taxon>Bacteria</taxon>
        <taxon>Pseudomonadati</taxon>
        <taxon>Pseudomonadota</taxon>
        <taxon>Alphaproteobacteria</taxon>
        <taxon>Acetobacterales</taxon>
        <taxon>Roseomonadaceae</taxon>
        <taxon>Roseomonas</taxon>
    </lineage>
</organism>
<dbReference type="EMBL" id="QOKW01000012">
    <property type="protein sequence ID" value="KAA0679475.1"/>
    <property type="molecule type" value="Genomic_DNA"/>
</dbReference>
<evidence type="ECO:0000313" key="1">
    <source>
        <dbReference type="EMBL" id="KAA0679475.1"/>
    </source>
</evidence>